<feature type="transmembrane region" description="Helical" evidence="4">
    <location>
        <begin position="231"/>
        <end position="253"/>
    </location>
</feature>
<sequence length="262" mass="27523">MSRPVALVTGASSGIGEALAHALAEQGEDLMLIARTQGELLRVQGEIAAATGRFVAVAALDLERADAAEAVRTALREQDLSVRHLVNNAGFGLAGDMADLSVSGQIGMVDLNCRALLALTLAFLPEIRENEGGVLNVASVAGFTPGPGLAVYYASKAFVLSLTRALAFEERESGIRVCALCPGPVPTRFGARAGFGRSGVIAMTRPLSAKDVAHIGLAGYFGRRTVVVPGMIPRLMVAILSVLPTRMVLPVLARAQRQRRQK</sequence>
<organism evidence="5 6">
    <name type="scientific">Labrys okinawensis</name>
    <dbReference type="NCBI Taxonomy" id="346911"/>
    <lineage>
        <taxon>Bacteria</taxon>
        <taxon>Pseudomonadati</taxon>
        <taxon>Pseudomonadota</taxon>
        <taxon>Alphaproteobacteria</taxon>
        <taxon>Hyphomicrobiales</taxon>
        <taxon>Xanthobacteraceae</taxon>
        <taxon>Labrys</taxon>
    </lineage>
</organism>
<dbReference type="InterPro" id="IPR002347">
    <property type="entry name" value="SDR_fam"/>
</dbReference>
<reference evidence="5 6" key="1">
    <citation type="submission" date="2018-02" db="EMBL/GenBank/DDBJ databases">
        <title>Whole genome sequencing of endophytic bacterium.</title>
        <authorList>
            <person name="Eedara R."/>
            <person name="Podile A.R."/>
        </authorList>
    </citation>
    <scope>NUCLEOTIDE SEQUENCE [LARGE SCALE GENOMIC DNA]</scope>
    <source>
        <strain evidence="5 6">RP1T</strain>
    </source>
</reference>
<dbReference type="OrthoDB" id="9808814at2"/>
<dbReference type="AlphaFoldDB" id="A0A2S9QHR5"/>
<gene>
    <name evidence="5" type="ORF">C5L14_06625</name>
</gene>
<dbReference type="RefSeq" id="WP_105861225.1">
    <property type="nucleotide sequence ID" value="NZ_PUEJ01000002.1"/>
</dbReference>
<dbReference type="Pfam" id="PF00106">
    <property type="entry name" value="adh_short"/>
    <property type="match status" value="1"/>
</dbReference>
<keyword evidence="2" id="KW-0560">Oxidoreductase</keyword>
<dbReference type="CDD" id="cd05233">
    <property type="entry name" value="SDR_c"/>
    <property type="match status" value="1"/>
</dbReference>
<evidence type="ECO:0000256" key="1">
    <source>
        <dbReference type="ARBA" id="ARBA00006484"/>
    </source>
</evidence>
<evidence type="ECO:0000256" key="2">
    <source>
        <dbReference type="ARBA" id="ARBA00023002"/>
    </source>
</evidence>
<evidence type="ECO:0000313" key="6">
    <source>
        <dbReference type="Proteomes" id="UP000237682"/>
    </source>
</evidence>
<dbReference type="PIRSF" id="PIRSF000126">
    <property type="entry name" value="11-beta-HSD1"/>
    <property type="match status" value="1"/>
</dbReference>
<keyword evidence="6" id="KW-1185">Reference proteome</keyword>
<dbReference type="Proteomes" id="UP000237682">
    <property type="component" value="Unassembled WGS sequence"/>
</dbReference>
<keyword evidence="4" id="KW-0812">Transmembrane</keyword>
<dbReference type="PRINTS" id="PR00080">
    <property type="entry name" value="SDRFAMILY"/>
</dbReference>
<name>A0A2S9QHR5_9HYPH</name>
<dbReference type="InterPro" id="IPR036291">
    <property type="entry name" value="NAD(P)-bd_dom_sf"/>
</dbReference>
<dbReference type="PANTHER" id="PTHR42901">
    <property type="entry name" value="ALCOHOL DEHYDROGENASE"/>
    <property type="match status" value="1"/>
</dbReference>
<dbReference type="PANTHER" id="PTHR42901:SF1">
    <property type="entry name" value="ALCOHOL DEHYDROGENASE"/>
    <property type="match status" value="1"/>
</dbReference>
<dbReference type="PRINTS" id="PR00081">
    <property type="entry name" value="GDHRDH"/>
</dbReference>
<comment type="caution">
    <text evidence="5">The sequence shown here is derived from an EMBL/GenBank/DDBJ whole genome shotgun (WGS) entry which is preliminary data.</text>
</comment>
<dbReference type="SUPFAM" id="SSF51735">
    <property type="entry name" value="NAD(P)-binding Rossmann-fold domains"/>
    <property type="match status" value="1"/>
</dbReference>
<dbReference type="EMBL" id="PUEJ01000002">
    <property type="protein sequence ID" value="PRH88883.1"/>
    <property type="molecule type" value="Genomic_DNA"/>
</dbReference>
<dbReference type="Gene3D" id="3.40.50.720">
    <property type="entry name" value="NAD(P)-binding Rossmann-like Domain"/>
    <property type="match status" value="1"/>
</dbReference>
<comment type="similarity">
    <text evidence="1 3">Belongs to the short-chain dehydrogenases/reductases (SDR) family.</text>
</comment>
<protein>
    <submittedName>
        <fullName evidence="5">Short-chain dehydrogenase</fullName>
    </submittedName>
</protein>
<keyword evidence="4" id="KW-0472">Membrane</keyword>
<dbReference type="GO" id="GO:0016491">
    <property type="term" value="F:oxidoreductase activity"/>
    <property type="evidence" value="ECO:0007669"/>
    <property type="project" value="UniProtKB-KW"/>
</dbReference>
<evidence type="ECO:0000313" key="5">
    <source>
        <dbReference type="EMBL" id="PRH88883.1"/>
    </source>
</evidence>
<accession>A0A2S9QHR5</accession>
<evidence type="ECO:0000256" key="3">
    <source>
        <dbReference type="RuleBase" id="RU000363"/>
    </source>
</evidence>
<evidence type="ECO:0000256" key="4">
    <source>
        <dbReference type="SAM" id="Phobius"/>
    </source>
</evidence>
<keyword evidence="4" id="KW-1133">Transmembrane helix</keyword>
<proteinExistence type="inferred from homology"/>